<dbReference type="RefSeq" id="WP_073238299.1">
    <property type="nucleotide sequence ID" value="NZ_FQUY01000009.1"/>
</dbReference>
<proteinExistence type="predicted"/>
<dbReference type="GO" id="GO:0051539">
    <property type="term" value="F:4 iron, 4 sulfur cluster binding"/>
    <property type="evidence" value="ECO:0007669"/>
    <property type="project" value="UniProtKB-KW"/>
</dbReference>
<gene>
    <name evidence="6" type="ORF">SAMN02745133_01575</name>
</gene>
<dbReference type="AlphaFoldDB" id="A0A1M4XY58"/>
<keyword evidence="4" id="KW-0411">Iron-sulfur</keyword>
<dbReference type="PANTHER" id="PTHR43687">
    <property type="entry name" value="ADENYLYLSULFATE REDUCTASE, BETA SUBUNIT"/>
    <property type="match status" value="1"/>
</dbReference>
<evidence type="ECO:0000256" key="4">
    <source>
        <dbReference type="ARBA" id="ARBA00023014"/>
    </source>
</evidence>
<sequence>MYVVSINADQCEGCGECVDACPAGILGMVDGKAEVTGAETDCMGCETCVVTCPNEACSLQEV</sequence>
<evidence type="ECO:0000313" key="6">
    <source>
        <dbReference type="EMBL" id="SHE98497.1"/>
    </source>
</evidence>
<dbReference type="STRING" id="1121429.SAMN02745133_01575"/>
<evidence type="ECO:0000256" key="3">
    <source>
        <dbReference type="ARBA" id="ARBA00023004"/>
    </source>
</evidence>
<evidence type="ECO:0000256" key="1">
    <source>
        <dbReference type="ARBA" id="ARBA00022485"/>
    </source>
</evidence>
<dbReference type="GO" id="GO:0046872">
    <property type="term" value="F:metal ion binding"/>
    <property type="evidence" value="ECO:0007669"/>
    <property type="project" value="UniProtKB-KW"/>
</dbReference>
<keyword evidence="3" id="KW-0408">Iron</keyword>
<dbReference type="SUPFAM" id="SSF54862">
    <property type="entry name" value="4Fe-4S ferredoxins"/>
    <property type="match status" value="1"/>
</dbReference>
<dbReference type="InterPro" id="IPR017900">
    <property type="entry name" value="4Fe4S_Fe_S_CS"/>
</dbReference>
<feature type="domain" description="4Fe-4S ferredoxin-type" evidence="5">
    <location>
        <begin position="2"/>
        <end position="31"/>
    </location>
</feature>
<dbReference type="EMBL" id="FQUY01000009">
    <property type="protein sequence ID" value="SHE98497.1"/>
    <property type="molecule type" value="Genomic_DNA"/>
</dbReference>
<name>A0A1M4XY58_9FIRM</name>
<dbReference type="PROSITE" id="PS51379">
    <property type="entry name" value="4FE4S_FER_2"/>
    <property type="match status" value="2"/>
</dbReference>
<keyword evidence="2" id="KW-0479">Metal-binding</keyword>
<protein>
    <submittedName>
        <fullName evidence="6">4Fe-4S dicluster domain-containing protein</fullName>
    </submittedName>
</protein>
<evidence type="ECO:0000313" key="7">
    <source>
        <dbReference type="Proteomes" id="UP000184148"/>
    </source>
</evidence>
<dbReference type="InterPro" id="IPR017896">
    <property type="entry name" value="4Fe4S_Fe-S-bd"/>
</dbReference>
<dbReference type="InterPro" id="IPR050572">
    <property type="entry name" value="Fe-S_Ferredoxin"/>
</dbReference>
<accession>A0A1M4XY58</accession>
<dbReference type="PROSITE" id="PS00198">
    <property type="entry name" value="4FE4S_FER_1"/>
    <property type="match status" value="2"/>
</dbReference>
<dbReference type="Gene3D" id="3.30.70.20">
    <property type="match status" value="1"/>
</dbReference>
<keyword evidence="1" id="KW-0004">4Fe-4S</keyword>
<feature type="domain" description="4Fe-4S ferredoxin-type" evidence="5">
    <location>
        <begin position="33"/>
        <end position="62"/>
    </location>
</feature>
<dbReference type="PANTHER" id="PTHR43687:SF1">
    <property type="entry name" value="FERREDOXIN III"/>
    <property type="match status" value="1"/>
</dbReference>
<organism evidence="6 7">
    <name type="scientific">Desulforamulus putei DSM 12395</name>
    <dbReference type="NCBI Taxonomy" id="1121429"/>
    <lineage>
        <taxon>Bacteria</taxon>
        <taxon>Bacillati</taxon>
        <taxon>Bacillota</taxon>
        <taxon>Clostridia</taxon>
        <taxon>Eubacteriales</taxon>
        <taxon>Peptococcaceae</taxon>
        <taxon>Desulforamulus</taxon>
    </lineage>
</organism>
<evidence type="ECO:0000256" key="2">
    <source>
        <dbReference type="ARBA" id="ARBA00022723"/>
    </source>
</evidence>
<reference evidence="7" key="1">
    <citation type="submission" date="2016-11" db="EMBL/GenBank/DDBJ databases">
        <authorList>
            <person name="Varghese N."/>
            <person name="Submissions S."/>
        </authorList>
    </citation>
    <scope>NUCLEOTIDE SEQUENCE [LARGE SCALE GENOMIC DNA]</scope>
    <source>
        <strain evidence="7">DSM 12395</strain>
    </source>
</reference>
<dbReference type="OrthoDB" id="9807879at2"/>
<dbReference type="Pfam" id="PF13237">
    <property type="entry name" value="Fer4_10"/>
    <property type="match status" value="1"/>
</dbReference>
<evidence type="ECO:0000259" key="5">
    <source>
        <dbReference type="PROSITE" id="PS51379"/>
    </source>
</evidence>
<keyword evidence="7" id="KW-1185">Reference proteome</keyword>
<dbReference type="Proteomes" id="UP000184148">
    <property type="component" value="Unassembled WGS sequence"/>
</dbReference>